<dbReference type="PANTHER" id="PTHR23135:SF18">
    <property type="entry name" value="CYANOPHYCIN SYNTHETASE"/>
    <property type="match status" value="1"/>
</dbReference>
<evidence type="ECO:0000256" key="5">
    <source>
        <dbReference type="ARBA" id="ARBA00012968"/>
    </source>
</evidence>
<dbReference type="InterPro" id="IPR013221">
    <property type="entry name" value="Mur_ligase_cen"/>
</dbReference>
<evidence type="ECO:0000256" key="1">
    <source>
        <dbReference type="ARBA" id="ARBA00003184"/>
    </source>
</evidence>
<dbReference type="EC" id="6.3.2.29" evidence="6"/>
<evidence type="ECO:0000256" key="9">
    <source>
        <dbReference type="ARBA" id="ARBA00022741"/>
    </source>
</evidence>
<evidence type="ECO:0000256" key="4">
    <source>
        <dbReference type="ARBA" id="ARBA00011738"/>
    </source>
</evidence>
<dbReference type="Gene3D" id="3.90.190.20">
    <property type="entry name" value="Mur ligase, C-terminal domain"/>
    <property type="match status" value="1"/>
</dbReference>
<proteinExistence type="inferred from homology"/>
<evidence type="ECO:0000256" key="12">
    <source>
        <dbReference type="ARBA" id="ARBA00048094"/>
    </source>
</evidence>
<organism evidence="16 17">
    <name type="scientific">Desulfosporosinus hippei DSM 8344</name>
    <dbReference type="NCBI Taxonomy" id="1121419"/>
    <lineage>
        <taxon>Bacteria</taxon>
        <taxon>Bacillati</taxon>
        <taxon>Bacillota</taxon>
        <taxon>Clostridia</taxon>
        <taxon>Eubacteriales</taxon>
        <taxon>Desulfitobacteriaceae</taxon>
        <taxon>Desulfosporosinus</taxon>
    </lineage>
</organism>
<comment type="similarity">
    <text evidence="3">In the C-terminal section; belongs to the MurCDEF family.</text>
</comment>
<evidence type="ECO:0000256" key="7">
    <source>
        <dbReference type="ARBA" id="ARBA00022036"/>
    </source>
</evidence>
<evidence type="ECO:0000256" key="6">
    <source>
        <dbReference type="ARBA" id="ARBA00013005"/>
    </source>
</evidence>
<dbReference type="NCBIfam" id="NF010623">
    <property type="entry name" value="PRK14016.1"/>
    <property type="match status" value="1"/>
</dbReference>
<accession>A0A1G7WXF2</accession>
<evidence type="ECO:0000313" key="16">
    <source>
        <dbReference type="EMBL" id="SDG76595.1"/>
    </source>
</evidence>
<keyword evidence="9 14" id="KW-0547">Nucleotide-binding</keyword>
<comment type="function">
    <text evidence="1">Catalyzes the ATP-dependent polymerization of arginine and aspartate to multi-L-arginyl-poly-L-aspartic acid (cyanophycin; a water-insoluble reserve polymer).</text>
</comment>
<evidence type="ECO:0000259" key="15">
    <source>
        <dbReference type="PROSITE" id="PS50975"/>
    </source>
</evidence>
<dbReference type="InterPro" id="IPR018109">
    <property type="entry name" value="Folylpolyglutamate_synth_CS"/>
</dbReference>
<dbReference type="EC" id="6.3.2.30" evidence="5"/>
<feature type="domain" description="ATP-grasp" evidence="15">
    <location>
        <begin position="220"/>
        <end position="473"/>
    </location>
</feature>
<dbReference type="InterPro" id="IPR004101">
    <property type="entry name" value="Mur_ligase_C"/>
</dbReference>
<dbReference type="GO" id="GO:0004326">
    <property type="term" value="F:tetrahydrofolylpolyglutamate synthase activity"/>
    <property type="evidence" value="ECO:0007669"/>
    <property type="project" value="InterPro"/>
</dbReference>
<evidence type="ECO:0000256" key="8">
    <source>
        <dbReference type="ARBA" id="ARBA00022598"/>
    </source>
</evidence>
<dbReference type="Gene3D" id="3.30.470.20">
    <property type="entry name" value="ATP-grasp fold, B domain"/>
    <property type="match status" value="2"/>
</dbReference>
<evidence type="ECO:0000313" key="17">
    <source>
        <dbReference type="Proteomes" id="UP000198656"/>
    </source>
</evidence>
<dbReference type="InterPro" id="IPR013651">
    <property type="entry name" value="ATP-grasp_RimK-type"/>
</dbReference>
<dbReference type="RefSeq" id="WP_092331555.1">
    <property type="nucleotide sequence ID" value="NZ_FNCP01000006.1"/>
</dbReference>
<dbReference type="Pfam" id="PF18921">
    <property type="entry name" value="Cyanophycin_syn"/>
    <property type="match status" value="1"/>
</dbReference>
<evidence type="ECO:0000256" key="3">
    <source>
        <dbReference type="ARBA" id="ARBA00009060"/>
    </source>
</evidence>
<dbReference type="InterPro" id="IPR036565">
    <property type="entry name" value="Mur-like_cat_sf"/>
</dbReference>
<protein>
    <recommendedName>
        <fullName evidence="7">Cyanophycin synthetase</fullName>
        <ecNumber evidence="6">6.3.2.29</ecNumber>
        <ecNumber evidence="5">6.3.2.30</ecNumber>
    </recommendedName>
    <alternativeName>
        <fullName evidence="11">Cyanophycin synthase</fullName>
    </alternativeName>
</protein>
<dbReference type="InterPro" id="IPR011761">
    <property type="entry name" value="ATP-grasp"/>
</dbReference>
<dbReference type="Pfam" id="PF02875">
    <property type="entry name" value="Mur_ligase_C"/>
    <property type="match status" value="1"/>
</dbReference>
<dbReference type="NCBIfam" id="TIGR02068">
    <property type="entry name" value="cya_phycin_syn"/>
    <property type="match status" value="1"/>
</dbReference>
<keyword evidence="10 14" id="KW-0067">ATP-binding</keyword>
<dbReference type="Proteomes" id="UP000198656">
    <property type="component" value="Unassembled WGS sequence"/>
</dbReference>
<dbReference type="GO" id="GO:0005524">
    <property type="term" value="F:ATP binding"/>
    <property type="evidence" value="ECO:0007669"/>
    <property type="project" value="UniProtKB-UniRule"/>
</dbReference>
<dbReference type="InterPro" id="IPR044019">
    <property type="entry name" value="Cyanophycin_syn_N"/>
</dbReference>
<dbReference type="OrthoDB" id="9803907at2"/>
<dbReference type="InterPro" id="IPR036615">
    <property type="entry name" value="Mur_ligase_C_dom_sf"/>
</dbReference>
<dbReference type="PANTHER" id="PTHR23135">
    <property type="entry name" value="MUR LIGASE FAMILY MEMBER"/>
    <property type="match status" value="1"/>
</dbReference>
<keyword evidence="8" id="KW-0436">Ligase</keyword>
<gene>
    <name evidence="16" type="ORF">SAMN05443529_10645</name>
</gene>
<evidence type="ECO:0000256" key="11">
    <source>
        <dbReference type="ARBA" id="ARBA00031353"/>
    </source>
</evidence>
<dbReference type="GO" id="GO:0071161">
    <property type="term" value="F:cyanophycin synthetase activity (L-arginine-adding)"/>
    <property type="evidence" value="ECO:0007669"/>
    <property type="project" value="UniProtKB-EC"/>
</dbReference>
<dbReference type="Pfam" id="PF08443">
    <property type="entry name" value="RimK"/>
    <property type="match status" value="2"/>
</dbReference>
<evidence type="ECO:0000256" key="10">
    <source>
        <dbReference type="ARBA" id="ARBA00022840"/>
    </source>
</evidence>
<dbReference type="GO" id="GO:0071160">
    <property type="term" value="F:cyanophycin synthetase activity (L-aspartate-adding)"/>
    <property type="evidence" value="ECO:0007669"/>
    <property type="project" value="UniProtKB-EC"/>
</dbReference>
<dbReference type="Gene3D" id="3.40.1190.10">
    <property type="entry name" value="Mur-like, catalytic domain"/>
    <property type="match status" value="1"/>
</dbReference>
<dbReference type="SUPFAM" id="SSF53623">
    <property type="entry name" value="MurD-like peptide ligases, catalytic domain"/>
    <property type="match status" value="1"/>
</dbReference>
<name>A0A1G7WXF2_9FIRM</name>
<dbReference type="SUPFAM" id="SSF56059">
    <property type="entry name" value="Glutathione synthetase ATP-binding domain-like"/>
    <property type="match status" value="1"/>
</dbReference>
<dbReference type="EMBL" id="FNCP01000006">
    <property type="protein sequence ID" value="SDG76595.1"/>
    <property type="molecule type" value="Genomic_DNA"/>
</dbReference>
<dbReference type="STRING" id="1121419.SAMN05443529_10645"/>
<comment type="catalytic activity">
    <reaction evidence="12">
        <text>[L-4-(L-arginin-2-N-yl)aspartate](n)-L-aspartate + L-arginine + ATP = [L-4-(L-arginin-2-N-yl)aspartate](n+1) + ADP + phosphate + H(+)</text>
        <dbReference type="Rhea" id="RHEA:23888"/>
        <dbReference type="Rhea" id="RHEA-COMP:13732"/>
        <dbReference type="Rhea" id="RHEA-COMP:13733"/>
        <dbReference type="ChEBI" id="CHEBI:15378"/>
        <dbReference type="ChEBI" id="CHEBI:30616"/>
        <dbReference type="ChEBI" id="CHEBI:32682"/>
        <dbReference type="ChEBI" id="CHEBI:43474"/>
        <dbReference type="ChEBI" id="CHEBI:137986"/>
        <dbReference type="ChEBI" id="CHEBI:137990"/>
        <dbReference type="ChEBI" id="CHEBI:456216"/>
        <dbReference type="EC" id="6.3.2.30"/>
    </reaction>
</comment>
<comment type="pathway">
    <text evidence="2">Cell wall biogenesis; peptidoglycan biosynthesis.</text>
</comment>
<reference evidence="17" key="1">
    <citation type="submission" date="2016-10" db="EMBL/GenBank/DDBJ databases">
        <authorList>
            <person name="Varghese N."/>
            <person name="Submissions S."/>
        </authorList>
    </citation>
    <scope>NUCLEOTIDE SEQUENCE [LARGE SCALE GENOMIC DNA]</scope>
    <source>
        <strain evidence="17">DSM 8344</strain>
    </source>
</reference>
<keyword evidence="17" id="KW-1185">Reference proteome</keyword>
<evidence type="ECO:0000256" key="2">
    <source>
        <dbReference type="ARBA" id="ARBA00004752"/>
    </source>
</evidence>
<dbReference type="AlphaFoldDB" id="A0A1G7WXF2"/>
<comment type="catalytic activity">
    <reaction evidence="13">
        <text>[L-4-(L-arginin-2-N-yl)aspartate](n) + L-aspartate + ATP = [L-4-(L-arginin-2-N-yl)aspartate](n)-L-aspartate + ADP + phosphate + H(+)</text>
        <dbReference type="Rhea" id="RHEA:13277"/>
        <dbReference type="Rhea" id="RHEA-COMP:13728"/>
        <dbReference type="Rhea" id="RHEA-COMP:13733"/>
        <dbReference type="ChEBI" id="CHEBI:15378"/>
        <dbReference type="ChEBI" id="CHEBI:29991"/>
        <dbReference type="ChEBI" id="CHEBI:30616"/>
        <dbReference type="ChEBI" id="CHEBI:43474"/>
        <dbReference type="ChEBI" id="CHEBI:137986"/>
        <dbReference type="ChEBI" id="CHEBI:137990"/>
        <dbReference type="ChEBI" id="CHEBI:456216"/>
        <dbReference type="EC" id="6.3.2.29"/>
    </reaction>
</comment>
<dbReference type="SUPFAM" id="SSF53244">
    <property type="entry name" value="MurD-like peptide ligases, peptide-binding domain"/>
    <property type="match status" value="1"/>
</dbReference>
<dbReference type="GO" id="GO:0046872">
    <property type="term" value="F:metal ion binding"/>
    <property type="evidence" value="ECO:0007669"/>
    <property type="project" value="InterPro"/>
</dbReference>
<dbReference type="PROSITE" id="PS01011">
    <property type="entry name" value="FOLYLPOLYGLU_SYNT_1"/>
    <property type="match status" value="1"/>
</dbReference>
<sequence length="885" mass="97367">MEIREIHAVEGANVYSHRPIIRAIVDLQEWTERFTDELGDFPHRLVEHLPGLEEHYCSRGKRGGFLERLHEGTLIGHVIEHVTIELLTQAGQTIKYGKTMAVLDKPGWYEIIFNYEDKNGAIEGFKLGFLLVDTLLKENSFDVSKAVNQIISEMSKCELGVSTQVIVKACEERGIPVSRLNEGSLLQLGYGRNQRRIQATITDATSSIGVDIACDKEMTKKVLSEGGVPVPYGLIVRTEEEAVKAFIDMDTSVVIKPLNGNQGKGVTLQLTSIAEVRAAFKVAQTYGEWVIIEEYIEGEHFRLVVVGERLIAAAKRVPAHVIGDGQSTIEELVAQTNLDPLRGDDHEKVLTKIKIDSVVLLNLTLKDLTLESVPVKGEVVYLRDSANLSTGGIAEDVTDLVHPDNVELAVYASKLVGLDVAGIDLVIEDIEASYRERKGCIIEVNASPGIRMHHFPSKGKARDVGKAIVEQVIPTGNGRIPIVAISGTNGKTTTTRMISKLLTDQKLFVGMTSTDGIVINKKMWARGDMTGPDSAKVVLRHPQVQVAVLETARGGILRSGLGYDYADVAVITNVSSDHLGQYGIETLEDIAHVKSLIAEVVKPHSYVVLNADDPYVVQMAQRTKGRVIFFSTEKDNIHIRKHLAKGGIAVFVRRGIILLCQGSQIYRICSVKQIPVTWDGKAKHNIQNTLAAIASGWALGISTAAIRDSLQGFSSDSEHNRGRLNLYKVDGVDVFVDYGHNAAGIAEIAKTLKNFKKKSLVGCITVPGDRPNEMVREVGRIAAKGFQRLIIREDQDLRGRKPGEIAQILYNEAIASGMDTKNIMVVLPELDAFCRGLDSCSPGDTFVMFFEHLEPIEEEIRKRLELQKALSYVPAQNDWVVGGEF</sequence>
<evidence type="ECO:0000256" key="14">
    <source>
        <dbReference type="PROSITE-ProRule" id="PRU00409"/>
    </source>
</evidence>
<evidence type="ECO:0000256" key="13">
    <source>
        <dbReference type="ARBA" id="ARBA00048425"/>
    </source>
</evidence>
<dbReference type="Pfam" id="PF08245">
    <property type="entry name" value="Mur_ligase_M"/>
    <property type="match status" value="1"/>
</dbReference>
<dbReference type="PROSITE" id="PS50975">
    <property type="entry name" value="ATP_GRASP"/>
    <property type="match status" value="1"/>
</dbReference>
<comment type="subunit">
    <text evidence="4">Homodimer.</text>
</comment>
<dbReference type="InterPro" id="IPR011810">
    <property type="entry name" value="Cya_phycin_syn"/>
</dbReference>